<name>A0A8J5N8F2_HOMAM</name>
<dbReference type="Gene3D" id="3.40.50.980">
    <property type="match status" value="2"/>
</dbReference>
<dbReference type="Pfam" id="PF13193">
    <property type="entry name" value="AMP-binding_C"/>
    <property type="match status" value="1"/>
</dbReference>
<dbReference type="Gene3D" id="3.30.300.30">
    <property type="match status" value="1"/>
</dbReference>
<protein>
    <submittedName>
        <fullName evidence="6">4-coumarate--CoA ligase 3-like 1</fullName>
    </submittedName>
</protein>
<dbReference type="InterPro" id="IPR020845">
    <property type="entry name" value="AMP-binding_CS"/>
</dbReference>
<evidence type="ECO:0000256" key="3">
    <source>
        <dbReference type="ARBA" id="ARBA00023140"/>
    </source>
</evidence>
<comment type="subcellular location">
    <subcellularLocation>
        <location evidence="1">Peroxisome</location>
    </subcellularLocation>
</comment>
<evidence type="ECO:0000256" key="2">
    <source>
        <dbReference type="ARBA" id="ARBA00006432"/>
    </source>
</evidence>
<dbReference type="GO" id="GO:0016405">
    <property type="term" value="F:CoA-ligase activity"/>
    <property type="evidence" value="ECO:0007669"/>
    <property type="project" value="TreeGrafter"/>
</dbReference>
<dbReference type="SUPFAM" id="SSF56801">
    <property type="entry name" value="Acetyl-CoA synthetase-like"/>
    <property type="match status" value="1"/>
</dbReference>
<dbReference type="Gene3D" id="2.30.38.10">
    <property type="entry name" value="Luciferase, Domain 3"/>
    <property type="match status" value="1"/>
</dbReference>
<keyword evidence="3" id="KW-0576">Peroxisome</keyword>
<evidence type="ECO:0000259" key="5">
    <source>
        <dbReference type="Pfam" id="PF13193"/>
    </source>
</evidence>
<organism evidence="6 7">
    <name type="scientific">Homarus americanus</name>
    <name type="common">American lobster</name>
    <dbReference type="NCBI Taxonomy" id="6706"/>
    <lineage>
        <taxon>Eukaryota</taxon>
        <taxon>Metazoa</taxon>
        <taxon>Ecdysozoa</taxon>
        <taxon>Arthropoda</taxon>
        <taxon>Crustacea</taxon>
        <taxon>Multicrustacea</taxon>
        <taxon>Malacostraca</taxon>
        <taxon>Eumalacostraca</taxon>
        <taxon>Eucarida</taxon>
        <taxon>Decapoda</taxon>
        <taxon>Pleocyemata</taxon>
        <taxon>Astacidea</taxon>
        <taxon>Nephropoidea</taxon>
        <taxon>Nephropidae</taxon>
        <taxon>Homarus</taxon>
    </lineage>
</organism>
<evidence type="ECO:0000313" key="7">
    <source>
        <dbReference type="Proteomes" id="UP000747542"/>
    </source>
</evidence>
<dbReference type="Pfam" id="PF00501">
    <property type="entry name" value="AMP-binding"/>
    <property type="match status" value="1"/>
</dbReference>
<feature type="domain" description="AMP-binding enzyme C-terminal" evidence="5">
    <location>
        <begin position="466"/>
        <end position="540"/>
    </location>
</feature>
<feature type="domain" description="AMP-dependent synthetase/ligase" evidence="4">
    <location>
        <begin position="55"/>
        <end position="415"/>
    </location>
</feature>
<sequence length="553" mass="59478">MRTLTSSLLSAARVHTMRLTSLKNHTFKFIQAQAPSHARAITTKSKTRSPSSALPARSYTYGQIVDAVMKFGGLLQKIAGDGTAPTTDNGKLMVAILSPNSPEYPIIFYGTTHVGATITTINPTYTPGEVATHLSDSGAGVLVVDAMMEPLADATLLHLQQDIHVLVNGTSKNGRANLREIISSDNIPFAHQVDVPGETVASLPYSSGTTGKPKGVCLSQIAISNIINMFHTPYTAVITNAEGDHQDVLIGLLPFFHIYGMMVTMSSGLKCGTKIITLPKFDPQSYVTLLKKHKVSSLHVVPSLLQFIAMSPAVSPADLASVKSIMCGSAPVLPNIATMLKEKASNPLFFQEVYGMTEISCSHMTICGEEKLGSCGKLLPNTRAKIVDLDTGATLPSGAKGELTFYPAQRMTGYHNNPQATKEVMDMDGWVKTGDLATYDDEGNFTIIDRMKELIKVKGMQVSPSELEDVLLGHPGVAEVGIVGVDDERAGEVPQAFVVRRGQVTEDELQAFMQGRVAPHKQLAGGIKFVDQLPKNATGKLLKHELKKIAQQE</sequence>
<gene>
    <name evidence="6" type="primary">4cl3-L1</name>
    <name evidence="6" type="ORF">Hamer_G015292</name>
</gene>
<dbReference type="PROSITE" id="PS00455">
    <property type="entry name" value="AMP_BINDING"/>
    <property type="match status" value="1"/>
</dbReference>
<keyword evidence="7" id="KW-1185">Reference proteome</keyword>
<keyword evidence="6" id="KW-0436">Ligase</keyword>
<accession>A0A8J5N8F2</accession>
<dbReference type="FunFam" id="3.30.300.30:FF:000007">
    <property type="entry name" value="4-coumarate--CoA ligase 2"/>
    <property type="match status" value="1"/>
</dbReference>
<proteinExistence type="inferred from homology"/>
<dbReference type="InterPro" id="IPR025110">
    <property type="entry name" value="AMP-bd_C"/>
</dbReference>
<dbReference type="InterPro" id="IPR000873">
    <property type="entry name" value="AMP-dep_synth/lig_dom"/>
</dbReference>
<evidence type="ECO:0000259" key="4">
    <source>
        <dbReference type="Pfam" id="PF00501"/>
    </source>
</evidence>
<comment type="similarity">
    <text evidence="2">Belongs to the ATP-dependent AMP-binding enzyme family.</text>
</comment>
<dbReference type="PANTHER" id="PTHR24096:SF422">
    <property type="entry name" value="BCDNA.GH02901"/>
    <property type="match status" value="1"/>
</dbReference>
<dbReference type="Proteomes" id="UP000747542">
    <property type="component" value="Unassembled WGS sequence"/>
</dbReference>
<evidence type="ECO:0000313" key="6">
    <source>
        <dbReference type="EMBL" id="KAG7175072.1"/>
    </source>
</evidence>
<dbReference type="GO" id="GO:0005777">
    <property type="term" value="C:peroxisome"/>
    <property type="evidence" value="ECO:0007669"/>
    <property type="project" value="UniProtKB-SubCell"/>
</dbReference>
<reference evidence="6" key="1">
    <citation type="journal article" date="2021" name="Sci. Adv.">
        <title>The American lobster genome reveals insights on longevity, neural, and immune adaptations.</title>
        <authorList>
            <person name="Polinski J.M."/>
            <person name="Zimin A.V."/>
            <person name="Clark K.F."/>
            <person name="Kohn A.B."/>
            <person name="Sadowski N."/>
            <person name="Timp W."/>
            <person name="Ptitsyn A."/>
            <person name="Khanna P."/>
            <person name="Romanova D.Y."/>
            <person name="Williams P."/>
            <person name="Greenwood S.J."/>
            <person name="Moroz L.L."/>
            <person name="Walt D.R."/>
            <person name="Bodnar A.G."/>
        </authorList>
    </citation>
    <scope>NUCLEOTIDE SEQUENCE</scope>
    <source>
        <strain evidence="6">GMGI-L3</strain>
    </source>
</reference>
<evidence type="ECO:0000256" key="1">
    <source>
        <dbReference type="ARBA" id="ARBA00004275"/>
    </source>
</evidence>
<comment type="caution">
    <text evidence="6">The sequence shown here is derived from an EMBL/GenBank/DDBJ whole genome shotgun (WGS) entry which is preliminary data.</text>
</comment>
<dbReference type="AlphaFoldDB" id="A0A8J5N8F2"/>
<dbReference type="PANTHER" id="PTHR24096">
    <property type="entry name" value="LONG-CHAIN-FATTY-ACID--COA LIGASE"/>
    <property type="match status" value="1"/>
</dbReference>
<dbReference type="InterPro" id="IPR045851">
    <property type="entry name" value="AMP-bd_C_sf"/>
</dbReference>
<dbReference type="EMBL" id="JAHLQT010006356">
    <property type="protein sequence ID" value="KAG7175072.1"/>
    <property type="molecule type" value="Genomic_DNA"/>
</dbReference>